<name>A0A239CVY1_9BACT</name>
<dbReference type="SUPFAM" id="SSF53756">
    <property type="entry name" value="UDP-Glycosyltransferase/glycogen phosphorylase"/>
    <property type="match status" value="1"/>
</dbReference>
<dbReference type="AlphaFoldDB" id="A0A239CVY1"/>
<dbReference type="RefSeq" id="WP_089406454.1">
    <property type="nucleotide sequence ID" value="NZ_FZOU01000001.1"/>
</dbReference>
<dbReference type="PANTHER" id="PTHR46401:SF2">
    <property type="entry name" value="GLYCOSYLTRANSFERASE WBBK-RELATED"/>
    <property type="match status" value="1"/>
</dbReference>
<feature type="domain" description="Glycosyl transferase family 1" evidence="2">
    <location>
        <begin position="177"/>
        <end position="333"/>
    </location>
</feature>
<dbReference type="GO" id="GO:0009103">
    <property type="term" value="P:lipopolysaccharide biosynthetic process"/>
    <property type="evidence" value="ECO:0007669"/>
    <property type="project" value="TreeGrafter"/>
</dbReference>
<dbReference type="Gene3D" id="3.40.50.2000">
    <property type="entry name" value="Glycogen Phosphorylase B"/>
    <property type="match status" value="2"/>
</dbReference>
<dbReference type="Pfam" id="PF13439">
    <property type="entry name" value="Glyco_transf_4"/>
    <property type="match status" value="1"/>
</dbReference>
<keyword evidence="1 4" id="KW-0808">Transferase</keyword>
<dbReference type="PANTHER" id="PTHR46401">
    <property type="entry name" value="GLYCOSYLTRANSFERASE WBBK-RELATED"/>
    <property type="match status" value="1"/>
</dbReference>
<evidence type="ECO:0000313" key="5">
    <source>
        <dbReference type="Proteomes" id="UP000198356"/>
    </source>
</evidence>
<organism evidence="4 5">
    <name type="scientific">Granulicella rosea</name>
    <dbReference type="NCBI Taxonomy" id="474952"/>
    <lineage>
        <taxon>Bacteria</taxon>
        <taxon>Pseudomonadati</taxon>
        <taxon>Acidobacteriota</taxon>
        <taxon>Terriglobia</taxon>
        <taxon>Terriglobales</taxon>
        <taxon>Acidobacteriaceae</taxon>
        <taxon>Granulicella</taxon>
    </lineage>
</organism>
<protein>
    <submittedName>
        <fullName evidence="4">Glycosyltransferase involved in cell wall bisynthesis</fullName>
    </submittedName>
</protein>
<reference evidence="4 5" key="1">
    <citation type="submission" date="2017-06" db="EMBL/GenBank/DDBJ databases">
        <authorList>
            <person name="Kim H.J."/>
            <person name="Triplett B.A."/>
        </authorList>
    </citation>
    <scope>NUCLEOTIDE SEQUENCE [LARGE SCALE GENOMIC DNA]</scope>
    <source>
        <strain evidence="4 5">DSM 18704</strain>
    </source>
</reference>
<dbReference type="InterPro" id="IPR028098">
    <property type="entry name" value="Glyco_trans_4-like_N"/>
</dbReference>
<sequence length="361" mass="39102">MPRLTIDLRTYRNSGIGRYLQNLVPQLLPLLTADSIRVVTRPGLLGEAAWLSDTRLQIVETTAAVYSPQEQLLGLRGLWGSPDLLWIPHYNAPLYHRGRMVVTIHDIAPIALPALLDSELKRRYARLLIERAAAQASALLTVSEFTAGELVAKLGVERCKITVTHPGLDAGWPTQAEPHREADGCPYLLFVGNVKPNKNLTRLLEAFAQVAGRLPHRIVIAGRVHGLGTGDAAVLRQAANMGDRVRFAGEVSDAELIQLYAGAAALVLPSVYEGFGLPLLEAMQLDCPVLVSNAGSLPEVAGDAALYFDPHDASSLAQSLLAVLDARRMNALRSAGRRRLEQFSYARCAADTAPVLNHLLG</sequence>
<dbReference type="GO" id="GO:0016757">
    <property type="term" value="F:glycosyltransferase activity"/>
    <property type="evidence" value="ECO:0007669"/>
    <property type="project" value="InterPro"/>
</dbReference>
<dbReference type="Pfam" id="PF00534">
    <property type="entry name" value="Glycos_transf_1"/>
    <property type="match status" value="1"/>
</dbReference>
<evidence type="ECO:0000259" key="2">
    <source>
        <dbReference type="Pfam" id="PF00534"/>
    </source>
</evidence>
<dbReference type="OrthoDB" id="9797829at2"/>
<evidence type="ECO:0000313" key="4">
    <source>
        <dbReference type="EMBL" id="SNS23694.1"/>
    </source>
</evidence>
<gene>
    <name evidence="4" type="ORF">SAMN05421770_101113</name>
</gene>
<feature type="domain" description="Glycosyltransferase subfamily 4-like N-terminal" evidence="3">
    <location>
        <begin position="81"/>
        <end position="170"/>
    </location>
</feature>
<evidence type="ECO:0000259" key="3">
    <source>
        <dbReference type="Pfam" id="PF13439"/>
    </source>
</evidence>
<dbReference type="EMBL" id="FZOU01000001">
    <property type="protein sequence ID" value="SNS23694.1"/>
    <property type="molecule type" value="Genomic_DNA"/>
</dbReference>
<dbReference type="Proteomes" id="UP000198356">
    <property type="component" value="Unassembled WGS sequence"/>
</dbReference>
<proteinExistence type="predicted"/>
<dbReference type="CDD" id="cd03809">
    <property type="entry name" value="GT4_MtfB-like"/>
    <property type="match status" value="1"/>
</dbReference>
<accession>A0A239CVY1</accession>
<dbReference type="InterPro" id="IPR001296">
    <property type="entry name" value="Glyco_trans_1"/>
</dbReference>
<evidence type="ECO:0000256" key="1">
    <source>
        <dbReference type="ARBA" id="ARBA00022679"/>
    </source>
</evidence>
<keyword evidence="5" id="KW-1185">Reference proteome</keyword>